<dbReference type="InterPro" id="IPR003439">
    <property type="entry name" value="ABC_transporter-like_ATP-bd"/>
</dbReference>
<dbReference type="KEGG" id="meso:BSQ44_08195"/>
<evidence type="ECO:0000313" key="8">
    <source>
        <dbReference type="Proteomes" id="UP000182840"/>
    </source>
</evidence>
<evidence type="ECO:0000256" key="1">
    <source>
        <dbReference type="ARBA" id="ARBA00005417"/>
    </source>
</evidence>
<sequence length="507" mass="54638">MIAAGERSDSLVANGVGVHFEGLRALEDVDLHLRPGEILGLIGPNGAGKTTLVNVLSGYQKPSEGRVLVAGSDTANWRPHSFPRNGLGRTFQAARLFPEMSVLENVEMAAVGVGRSRRHAREQAHELLEYLGLASRSNVRANTLSYGEERLVGIARALAVSPKFLLLDEPAAGLSPQEALDLTRLIGSIRDRFRCGILVIEHNMQLIMRLCDRVQVLARGKTIAIGNPAEVQDSPEVREAYLGKPLTTEAASRMKTDTAAPADAMLSVDQLVVDYGSVRALSGVSLEVRRGEFVAVIGPNGAGKSTLLSAIIGLVEPKSGTIKLEGRPLGSVAIESRVGEGIALVPEGRRILSNLTVEENLRVGEMTRRTDPEAARRFEDVLQRFPILRDRLKGYAGRLSGGEQQQLAIARALLSAPRMLLLDEPSLGLSPMMIEQVYETLAGLNETGLTILLMEQNASRALLAGDRAYVIRHGAIELEGDAASLRTDPAFDRAYFGFEADTGIVAH</sequence>
<evidence type="ECO:0000256" key="2">
    <source>
        <dbReference type="ARBA" id="ARBA00022448"/>
    </source>
</evidence>
<name>A0A1L3SPR7_9HYPH</name>
<evidence type="ECO:0000256" key="4">
    <source>
        <dbReference type="ARBA" id="ARBA00022840"/>
    </source>
</evidence>
<dbReference type="OrthoDB" id="9805029at2"/>
<dbReference type="Pfam" id="PF00005">
    <property type="entry name" value="ABC_tran"/>
    <property type="match status" value="2"/>
</dbReference>
<dbReference type="CDD" id="cd03224">
    <property type="entry name" value="ABC_TM1139_LivF_branched"/>
    <property type="match status" value="1"/>
</dbReference>
<dbReference type="InterPro" id="IPR027417">
    <property type="entry name" value="P-loop_NTPase"/>
</dbReference>
<dbReference type="CDD" id="cd03219">
    <property type="entry name" value="ABC_Mj1267_LivG_branched"/>
    <property type="match status" value="1"/>
</dbReference>
<dbReference type="STRING" id="1670800.BSQ44_08195"/>
<gene>
    <name evidence="7" type="ORF">BSQ44_08195</name>
</gene>
<dbReference type="EMBL" id="CP018171">
    <property type="protein sequence ID" value="APH71351.1"/>
    <property type="molecule type" value="Genomic_DNA"/>
</dbReference>
<feature type="domain" description="ABC transporter" evidence="6">
    <location>
        <begin position="266"/>
        <end position="498"/>
    </location>
</feature>
<proteinExistence type="inferred from homology"/>
<keyword evidence="8" id="KW-1185">Reference proteome</keyword>
<evidence type="ECO:0000259" key="6">
    <source>
        <dbReference type="PROSITE" id="PS50893"/>
    </source>
</evidence>
<dbReference type="PANTHER" id="PTHR43820">
    <property type="entry name" value="HIGH-AFFINITY BRANCHED-CHAIN AMINO ACID TRANSPORT ATP-BINDING PROTEIN LIVF"/>
    <property type="match status" value="1"/>
</dbReference>
<dbReference type="SUPFAM" id="SSF52540">
    <property type="entry name" value="P-loop containing nucleoside triphosphate hydrolases"/>
    <property type="match status" value="2"/>
</dbReference>
<dbReference type="PANTHER" id="PTHR43820:SF4">
    <property type="entry name" value="HIGH-AFFINITY BRANCHED-CHAIN AMINO ACID TRANSPORT ATP-BINDING PROTEIN LIVF"/>
    <property type="match status" value="1"/>
</dbReference>
<dbReference type="Proteomes" id="UP000182840">
    <property type="component" value="Chromosome"/>
</dbReference>
<dbReference type="RefSeq" id="WP_072602913.1">
    <property type="nucleotide sequence ID" value="NZ_CP018171.1"/>
</dbReference>
<keyword evidence="5" id="KW-0029">Amino-acid transport</keyword>
<dbReference type="GO" id="GO:0015658">
    <property type="term" value="F:branched-chain amino acid transmembrane transporter activity"/>
    <property type="evidence" value="ECO:0007669"/>
    <property type="project" value="TreeGrafter"/>
</dbReference>
<dbReference type="Pfam" id="PF12399">
    <property type="entry name" value="BCA_ABC_TP_C"/>
    <property type="match status" value="1"/>
</dbReference>
<dbReference type="SMART" id="SM00382">
    <property type="entry name" value="AAA"/>
    <property type="match status" value="2"/>
</dbReference>
<accession>A0A1L3SPR7</accession>
<keyword evidence="4" id="KW-0067">ATP-binding</keyword>
<evidence type="ECO:0000256" key="5">
    <source>
        <dbReference type="ARBA" id="ARBA00022970"/>
    </source>
</evidence>
<keyword evidence="3" id="KW-0547">Nucleotide-binding</keyword>
<dbReference type="PROSITE" id="PS50893">
    <property type="entry name" value="ABC_TRANSPORTER_2"/>
    <property type="match status" value="2"/>
</dbReference>
<feature type="domain" description="ABC transporter" evidence="6">
    <location>
        <begin position="6"/>
        <end position="244"/>
    </location>
</feature>
<protein>
    <recommendedName>
        <fullName evidence="6">ABC transporter domain-containing protein</fullName>
    </recommendedName>
</protein>
<dbReference type="GO" id="GO:0005524">
    <property type="term" value="F:ATP binding"/>
    <property type="evidence" value="ECO:0007669"/>
    <property type="project" value="UniProtKB-KW"/>
</dbReference>
<dbReference type="GO" id="GO:0016887">
    <property type="term" value="F:ATP hydrolysis activity"/>
    <property type="evidence" value="ECO:0007669"/>
    <property type="project" value="InterPro"/>
</dbReference>
<dbReference type="InterPro" id="IPR032823">
    <property type="entry name" value="BCA_ABC_TP_C"/>
</dbReference>
<evidence type="ECO:0000256" key="3">
    <source>
        <dbReference type="ARBA" id="ARBA00022741"/>
    </source>
</evidence>
<dbReference type="AlphaFoldDB" id="A0A1L3SPR7"/>
<organism evidence="7 8">
    <name type="scientific">Aquibium oceanicum</name>
    <dbReference type="NCBI Taxonomy" id="1670800"/>
    <lineage>
        <taxon>Bacteria</taxon>
        <taxon>Pseudomonadati</taxon>
        <taxon>Pseudomonadota</taxon>
        <taxon>Alphaproteobacteria</taxon>
        <taxon>Hyphomicrobiales</taxon>
        <taxon>Phyllobacteriaceae</taxon>
        <taxon>Aquibium</taxon>
    </lineage>
</organism>
<reference evidence="8" key="1">
    <citation type="submission" date="2016-11" db="EMBL/GenBank/DDBJ databases">
        <title>Mesorhizobium oceanicum sp. nov., isolated from deep seawater in South China Sea.</title>
        <authorList>
            <person name="Fu G.-Y."/>
        </authorList>
    </citation>
    <scope>NUCLEOTIDE SEQUENCE [LARGE SCALE GENOMIC DNA]</scope>
    <source>
        <strain evidence="8">B7</strain>
    </source>
</reference>
<dbReference type="InterPro" id="IPR052156">
    <property type="entry name" value="BCAA_Transport_ATP-bd_LivF"/>
</dbReference>
<dbReference type="Gene3D" id="3.40.50.300">
    <property type="entry name" value="P-loop containing nucleotide triphosphate hydrolases"/>
    <property type="match status" value="2"/>
</dbReference>
<evidence type="ECO:0000313" key="7">
    <source>
        <dbReference type="EMBL" id="APH71351.1"/>
    </source>
</evidence>
<keyword evidence="2" id="KW-0813">Transport</keyword>
<dbReference type="GO" id="GO:0015807">
    <property type="term" value="P:L-amino acid transport"/>
    <property type="evidence" value="ECO:0007669"/>
    <property type="project" value="TreeGrafter"/>
</dbReference>
<comment type="similarity">
    <text evidence="1">Belongs to the ABC transporter superfamily.</text>
</comment>
<dbReference type="InterPro" id="IPR003593">
    <property type="entry name" value="AAA+_ATPase"/>
</dbReference>